<dbReference type="SUPFAM" id="SSF53850">
    <property type="entry name" value="Periplasmic binding protein-like II"/>
    <property type="match status" value="1"/>
</dbReference>
<dbReference type="Pfam" id="PF00126">
    <property type="entry name" value="HTH_1"/>
    <property type="match status" value="1"/>
</dbReference>
<dbReference type="InterPro" id="IPR036390">
    <property type="entry name" value="WH_DNA-bd_sf"/>
</dbReference>
<organism evidence="6 7">
    <name type="scientific">Alcaligenes endophyticus</name>
    <dbReference type="NCBI Taxonomy" id="1929088"/>
    <lineage>
        <taxon>Bacteria</taxon>
        <taxon>Pseudomonadati</taxon>
        <taxon>Pseudomonadota</taxon>
        <taxon>Betaproteobacteria</taxon>
        <taxon>Burkholderiales</taxon>
        <taxon>Alcaligenaceae</taxon>
        <taxon>Alcaligenes</taxon>
    </lineage>
</organism>
<reference evidence="6" key="1">
    <citation type="submission" date="2021-11" db="EMBL/GenBank/DDBJ databases">
        <title>Draft genome sequence of Alcaligenes endophyticus type strain CCUG 75668T.</title>
        <authorList>
            <person name="Salva-Serra F."/>
            <person name="Duran R.E."/>
            <person name="Seeger M."/>
            <person name="Moore E.R.B."/>
            <person name="Jaen-Luchoro D."/>
        </authorList>
    </citation>
    <scope>NUCLEOTIDE SEQUENCE</scope>
    <source>
        <strain evidence="6">CCUG 75668</strain>
    </source>
</reference>
<dbReference type="Pfam" id="PF03466">
    <property type="entry name" value="LysR_substrate"/>
    <property type="match status" value="1"/>
</dbReference>
<evidence type="ECO:0000313" key="7">
    <source>
        <dbReference type="Proteomes" id="UP001168613"/>
    </source>
</evidence>
<keyword evidence="2" id="KW-0805">Transcription regulation</keyword>
<comment type="similarity">
    <text evidence="1">Belongs to the LysR transcriptional regulatory family.</text>
</comment>
<dbReference type="Gene3D" id="1.10.10.10">
    <property type="entry name" value="Winged helix-like DNA-binding domain superfamily/Winged helix DNA-binding domain"/>
    <property type="match status" value="1"/>
</dbReference>
<evidence type="ECO:0000256" key="4">
    <source>
        <dbReference type="ARBA" id="ARBA00023163"/>
    </source>
</evidence>
<dbReference type="PROSITE" id="PS50931">
    <property type="entry name" value="HTH_LYSR"/>
    <property type="match status" value="1"/>
</dbReference>
<keyword evidence="7" id="KW-1185">Reference proteome</keyword>
<dbReference type="PANTHER" id="PTHR30126">
    <property type="entry name" value="HTH-TYPE TRANSCRIPTIONAL REGULATOR"/>
    <property type="match status" value="1"/>
</dbReference>
<dbReference type="SUPFAM" id="SSF46785">
    <property type="entry name" value="Winged helix' DNA-binding domain"/>
    <property type="match status" value="1"/>
</dbReference>
<comment type="caution">
    <text evidence="6">The sequence shown here is derived from an EMBL/GenBank/DDBJ whole genome shotgun (WGS) entry which is preliminary data.</text>
</comment>
<evidence type="ECO:0000256" key="2">
    <source>
        <dbReference type="ARBA" id="ARBA00023015"/>
    </source>
</evidence>
<feature type="domain" description="HTH lysR-type" evidence="5">
    <location>
        <begin position="12"/>
        <end position="69"/>
    </location>
</feature>
<evidence type="ECO:0000313" key="6">
    <source>
        <dbReference type="EMBL" id="MDN4122033.1"/>
    </source>
</evidence>
<dbReference type="InterPro" id="IPR036388">
    <property type="entry name" value="WH-like_DNA-bd_sf"/>
</dbReference>
<dbReference type="EMBL" id="JAJHNU010000003">
    <property type="protein sequence ID" value="MDN4122033.1"/>
    <property type="molecule type" value="Genomic_DNA"/>
</dbReference>
<dbReference type="PANTHER" id="PTHR30126:SF97">
    <property type="entry name" value="HTH-TYPE TRANSCRIPTIONAL REGULATOR ABGR"/>
    <property type="match status" value="1"/>
</dbReference>
<dbReference type="Gene3D" id="3.40.190.10">
    <property type="entry name" value="Periplasmic binding protein-like II"/>
    <property type="match status" value="2"/>
</dbReference>
<evidence type="ECO:0000256" key="1">
    <source>
        <dbReference type="ARBA" id="ARBA00009437"/>
    </source>
</evidence>
<dbReference type="CDD" id="cd05466">
    <property type="entry name" value="PBP2_LTTR_substrate"/>
    <property type="match status" value="1"/>
</dbReference>
<dbReference type="InterPro" id="IPR005119">
    <property type="entry name" value="LysR_subst-bd"/>
</dbReference>
<name>A0ABT8EL57_9BURK</name>
<protein>
    <submittedName>
        <fullName evidence="6">LysR family transcriptional regulator</fullName>
    </submittedName>
</protein>
<dbReference type="RefSeq" id="WP_266122963.1">
    <property type="nucleotide sequence ID" value="NZ_JAJHNU010000003.1"/>
</dbReference>
<keyword evidence="3" id="KW-0238">DNA-binding</keyword>
<sequence>MTYSAYRIISALRMRQFELLCVLAETANMRLAAERLHLSTAAVSKSLGDIEHQLGVTLFQRQARGLVPTAAGNTVLKRARVLLSEVALLADDLQDEREGRLEVLRIGAPPFVAWTLLPEVLSELRAAGASHAWQIVEGRLADMQHKLLHHEIDALLTMNTPSELGQLNQEQIVIQPICDEHWIVVCSPQYRAGLCIATEQAIWPQLRHADWILPPRPTQARMMFEQCLLDHGLAPIAPVIESMSAITNLNLARAGHGLTLMARRTVQASLDDATLVSLPTEGLASIPIVLAHKDNPLRHEAIQQFYAAALRRLTK</sequence>
<proteinExistence type="inferred from homology"/>
<accession>A0ABT8EL57</accession>
<dbReference type="Proteomes" id="UP001168613">
    <property type="component" value="Unassembled WGS sequence"/>
</dbReference>
<keyword evidence="4" id="KW-0804">Transcription</keyword>
<gene>
    <name evidence="6" type="ORF">LMS43_12110</name>
</gene>
<evidence type="ECO:0000256" key="3">
    <source>
        <dbReference type="ARBA" id="ARBA00023125"/>
    </source>
</evidence>
<evidence type="ECO:0000259" key="5">
    <source>
        <dbReference type="PROSITE" id="PS50931"/>
    </source>
</evidence>
<dbReference type="InterPro" id="IPR000847">
    <property type="entry name" value="LysR_HTH_N"/>
</dbReference>